<evidence type="ECO:0000256" key="7">
    <source>
        <dbReference type="ARBA" id="ARBA00022833"/>
    </source>
</evidence>
<dbReference type="PANTHER" id="PTHR42837:SF2">
    <property type="entry name" value="MEMBRANE METALLOPROTEASE ARASP2, CHLOROPLASTIC-RELATED"/>
    <property type="match status" value="1"/>
</dbReference>
<dbReference type="PANTHER" id="PTHR42837">
    <property type="entry name" value="REGULATOR OF SIGMA-E PROTEASE RSEP"/>
    <property type="match status" value="1"/>
</dbReference>
<dbReference type="Pfam" id="PF17820">
    <property type="entry name" value="PDZ_6"/>
    <property type="match status" value="1"/>
</dbReference>
<keyword evidence="5 11" id="KW-0812">Transmembrane</keyword>
<feature type="domain" description="PDZ" evidence="12">
    <location>
        <begin position="208"/>
        <end position="275"/>
    </location>
</feature>
<protein>
    <recommendedName>
        <fullName evidence="11">Zinc metalloprotease</fullName>
        <ecNumber evidence="11">3.4.24.-</ecNumber>
    </recommendedName>
</protein>
<dbReference type="InterPro" id="IPR041489">
    <property type="entry name" value="PDZ_6"/>
</dbReference>
<evidence type="ECO:0000313" key="14">
    <source>
        <dbReference type="Proteomes" id="UP000252182"/>
    </source>
</evidence>
<evidence type="ECO:0000256" key="3">
    <source>
        <dbReference type="ARBA" id="ARBA00007931"/>
    </source>
</evidence>
<evidence type="ECO:0000256" key="10">
    <source>
        <dbReference type="ARBA" id="ARBA00023136"/>
    </source>
</evidence>
<keyword evidence="9 11" id="KW-0482">Metalloprotease</keyword>
<dbReference type="InterPro" id="IPR008915">
    <property type="entry name" value="Peptidase_M50"/>
</dbReference>
<dbReference type="InterPro" id="IPR001478">
    <property type="entry name" value="PDZ"/>
</dbReference>
<dbReference type="GO" id="GO:0046872">
    <property type="term" value="F:metal ion binding"/>
    <property type="evidence" value="ECO:0007669"/>
    <property type="project" value="UniProtKB-KW"/>
</dbReference>
<comment type="cofactor">
    <cofactor evidence="1 11">
        <name>Zn(2+)</name>
        <dbReference type="ChEBI" id="CHEBI:29105"/>
    </cofactor>
</comment>
<accession>A0A345DD34</accession>
<dbReference type="SUPFAM" id="SSF50156">
    <property type="entry name" value="PDZ domain-like"/>
    <property type="match status" value="2"/>
</dbReference>
<dbReference type="Proteomes" id="UP000252182">
    <property type="component" value="Chromosome"/>
</dbReference>
<dbReference type="EC" id="3.4.24.-" evidence="11"/>
<dbReference type="EMBL" id="CP031124">
    <property type="protein sequence ID" value="AXF86272.1"/>
    <property type="molecule type" value="Genomic_DNA"/>
</dbReference>
<proteinExistence type="inferred from homology"/>
<dbReference type="RefSeq" id="WP_114563366.1">
    <property type="nucleotide sequence ID" value="NZ_CP031124.1"/>
</dbReference>
<feature type="transmembrane region" description="Helical" evidence="11">
    <location>
        <begin position="374"/>
        <end position="394"/>
    </location>
</feature>
<sequence>MTSLWSFIAAILVLVTIHEWGHYWVAKRCGVEIEKFSIGFGQPLISWKNKAGTTFCLAMIPLGGYVKMRGEYAITTAEDRAAQPKGSFAACSVWQRMAIVVAGPLVNLIFALLIFMAFSYGTQQAIAPVAQAPVPSSLASQLGMQTGDTVTAINQAPVSSWGDVSSGVSRALFDQKTIDVVWRSTDGTSHQGQLNTKGVSIEDPTWMDQIGLMPQETQPRFGRIVPNGAADQAGLLEGDEVIEINGQAIHGSAALREAITKSPEKYMALTVKRGAKNMVIDVKPALVEQKTKVNGVETVQKIGRLGVGITGFNMIDVHHNAWDAVKIGSKATWDATLMTFQGMFKILTGQMSLKNIGGPVSIAQMAGDSSSAGWGSFIGFLAMLSVSLGALNLLPIPMLDGGHLVYYVIEVLTGKPVSEKVLAVGQRIGFAFLLCLMGIAFYNDALKLLG</sequence>
<keyword evidence="8 11" id="KW-1133">Transmembrane helix</keyword>
<evidence type="ECO:0000256" key="9">
    <source>
        <dbReference type="ARBA" id="ARBA00023049"/>
    </source>
</evidence>
<dbReference type="GO" id="GO:0006508">
    <property type="term" value="P:proteolysis"/>
    <property type="evidence" value="ECO:0007669"/>
    <property type="project" value="UniProtKB-KW"/>
</dbReference>
<dbReference type="SMART" id="SM00228">
    <property type="entry name" value="PDZ"/>
    <property type="match status" value="1"/>
</dbReference>
<feature type="transmembrane region" description="Helical" evidence="11">
    <location>
        <begin position="97"/>
        <end position="118"/>
    </location>
</feature>
<keyword evidence="11" id="KW-0479">Metal-binding</keyword>
<evidence type="ECO:0000259" key="12">
    <source>
        <dbReference type="SMART" id="SM00228"/>
    </source>
</evidence>
<gene>
    <name evidence="13" type="primary">rseP</name>
    <name evidence="13" type="ORF">DTO96_102018</name>
</gene>
<evidence type="ECO:0000256" key="5">
    <source>
        <dbReference type="ARBA" id="ARBA00022692"/>
    </source>
</evidence>
<evidence type="ECO:0000256" key="6">
    <source>
        <dbReference type="ARBA" id="ARBA00022801"/>
    </source>
</evidence>
<evidence type="ECO:0000313" key="13">
    <source>
        <dbReference type="EMBL" id="AXF86272.1"/>
    </source>
</evidence>
<name>A0A345DD34_9BURK</name>
<dbReference type="CDD" id="cd06163">
    <property type="entry name" value="S2P-M50_PDZ_RseP-like"/>
    <property type="match status" value="2"/>
</dbReference>
<dbReference type="Pfam" id="PF02163">
    <property type="entry name" value="Peptidase_M50"/>
    <property type="match status" value="1"/>
</dbReference>
<feature type="transmembrane region" description="Helical" evidence="11">
    <location>
        <begin position="421"/>
        <end position="442"/>
    </location>
</feature>
<keyword evidence="6 11" id="KW-0378">Hydrolase</keyword>
<dbReference type="OrthoDB" id="9782003at2"/>
<dbReference type="InterPro" id="IPR004387">
    <property type="entry name" value="Pept_M50_Zn"/>
</dbReference>
<evidence type="ECO:0000256" key="2">
    <source>
        <dbReference type="ARBA" id="ARBA00004141"/>
    </source>
</evidence>
<evidence type="ECO:0000256" key="4">
    <source>
        <dbReference type="ARBA" id="ARBA00022670"/>
    </source>
</evidence>
<dbReference type="NCBIfam" id="TIGR00054">
    <property type="entry name" value="RIP metalloprotease RseP"/>
    <property type="match status" value="1"/>
</dbReference>
<dbReference type="GO" id="GO:0016020">
    <property type="term" value="C:membrane"/>
    <property type="evidence" value="ECO:0007669"/>
    <property type="project" value="UniProtKB-SubCell"/>
</dbReference>
<keyword evidence="10 11" id="KW-0472">Membrane</keyword>
<reference evidence="14" key="1">
    <citation type="submission" date="2018-07" db="EMBL/GenBank/DDBJ databases">
        <authorList>
            <person name="Kim H."/>
        </authorList>
    </citation>
    <scope>NUCLEOTIDE SEQUENCE [LARGE SCALE GENOMIC DNA]</scope>
    <source>
        <strain evidence="14">F02</strain>
    </source>
</reference>
<feature type="transmembrane region" description="Helical" evidence="11">
    <location>
        <begin position="6"/>
        <end position="25"/>
    </location>
</feature>
<dbReference type="KEGG" id="hyf:DTO96_102018"/>
<dbReference type="InterPro" id="IPR036034">
    <property type="entry name" value="PDZ_sf"/>
</dbReference>
<evidence type="ECO:0000256" key="1">
    <source>
        <dbReference type="ARBA" id="ARBA00001947"/>
    </source>
</evidence>
<dbReference type="AlphaFoldDB" id="A0A345DD34"/>
<keyword evidence="14" id="KW-1185">Reference proteome</keyword>
<organism evidence="13 14">
    <name type="scientific">Ephemeroptericola cinctiostellae</name>
    <dbReference type="NCBI Taxonomy" id="2268024"/>
    <lineage>
        <taxon>Bacteria</taxon>
        <taxon>Pseudomonadati</taxon>
        <taxon>Pseudomonadota</taxon>
        <taxon>Betaproteobacteria</taxon>
        <taxon>Burkholderiales</taxon>
        <taxon>Burkholderiaceae</taxon>
        <taxon>Ephemeroptericola</taxon>
    </lineage>
</organism>
<dbReference type="Gene3D" id="2.30.42.10">
    <property type="match status" value="2"/>
</dbReference>
<keyword evidence="7 11" id="KW-0862">Zinc</keyword>
<keyword evidence="4 13" id="KW-0645">Protease</keyword>
<evidence type="ECO:0000256" key="11">
    <source>
        <dbReference type="RuleBase" id="RU362031"/>
    </source>
</evidence>
<comment type="subcellular location">
    <subcellularLocation>
        <location evidence="2">Membrane</location>
        <topology evidence="2">Multi-pass membrane protein</topology>
    </subcellularLocation>
</comment>
<dbReference type="GO" id="GO:0004222">
    <property type="term" value="F:metalloendopeptidase activity"/>
    <property type="evidence" value="ECO:0007669"/>
    <property type="project" value="InterPro"/>
</dbReference>
<evidence type="ECO:0000256" key="8">
    <source>
        <dbReference type="ARBA" id="ARBA00022989"/>
    </source>
</evidence>
<comment type="similarity">
    <text evidence="3 11">Belongs to the peptidase M50B family.</text>
</comment>